<evidence type="ECO:0000256" key="3">
    <source>
        <dbReference type="ARBA" id="ARBA00022679"/>
    </source>
</evidence>
<dbReference type="OrthoDB" id="9782855at2"/>
<evidence type="ECO:0000313" key="8">
    <source>
        <dbReference type="Proteomes" id="UP000019184"/>
    </source>
</evidence>
<dbReference type="PIRSF" id="PIRSF003085">
    <property type="entry name" value="CMAS"/>
    <property type="match status" value="1"/>
</dbReference>
<evidence type="ECO:0000256" key="1">
    <source>
        <dbReference type="ARBA" id="ARBA00010815"/>
    </source>
</evidence>
<dbReference type="Gene3D" id="3.40.50.150">
    <property type="entry name" value="Vaccinia Virus protein VP39"/>
    <property type="match status" value="1"/>
</dbReference>
<dbReference type="GO" id="GO:0008610">
    <property type="term" value="P:lipid biosynthetic process"/>
    <property type="evidence" value="ECO:0007669"/>
    <property type="project" value="InterPro"/>
</dbReference>
<name>A0A7U7J4B9_9GAMM</name>
<dbReference type="InterPro" id="IPR050723">
    <property type="entry name" value="CFA/CMAS"/>
</dbReference>
<dbReference type="Proteomes" id="UP000019184">
    <property type="component" value="Unassembled WGS sequence"/>
</dbReference>
<sequence>MSQCATVSGASAPDRLSRLIQKHVFGDRIKIPLEIRLWGGRTYRFGTGEPVVKILVKDRKGLSALRRLDELRICEAYMNGSLDVQGDMLGFASLRPGLHDRHPLHDLWQRVAPWFVGRIKTDRHAIAAHYDFASDFYLRFLDPTRCYSQAVFERDDEDLETAQRRKLDFAIDACRLQPGDRVLDVGGGWGSFTEQAGARGIQVTSLTISRESEAFLTDLIERRQLPCRVVNQDFLAYRSPETYDAIVILGVMEHLPDYPAVLRQVQRLLKPGGRVYLDASASRDKYDKPGFVARYIFPADHAFLCLHDFLRAVAQSPLEVLTVDNDRHNYFLTCKAWAENLEAAREDIIARWGETLYRRFRLYLWGSAQAFLSGGADAFRVVLERPLEA</sequence>
<feature type="domain" description="DUF7884" evidence="6">
    <location>
        <begin position="22"/>
        <end position="88"/>
    </location>
</feature>
<comment type="similarity">
    <text evidence="1">Belongs to the CFA/CMAS family.</text>
</comment>
<dbReference type="InterPro" id="IPR003333">
    <property type="entry name" value="CMAS"/>
</dbReference>
<evidence type="ECO:0000259" key="6">
    <source>
        <dbReference type="Pfam" id="PF25371"/>
    </source>
</evidence>
<accession>A0A7U7J4B9</accession>
<evidence type="ECO:0000313" key="7">
    <source>
        <dbReference type="EMBL" id="CDH45191.1"/>
    </source>
</evidence>
<reference evidence="7 8" key="1">
    <citation type="journal article" date="2014" name="ISME J.">
        <title>Candidatus Competibacter-lineage genomes retrieved from metagenomes reveal functional metabolic diversity.</title>
        <authorList>
            <person name="McIlroy S.J."/>
            <person name="Albertsen M."/>
            <person name="Andresen E.K."/>
            <person name="Saunders A.M."/>
            <person name="Kristiansen R."/>
            <person name="Stokholm-Bjerregaard M."/>
            <person name="Nielsen K.L."/>
            <person name="Nielsen P.H."/>
        </authorList>
    </citation>
    <scope>NUCLEOTIDE SEQUENCE [LARGE SCALE GENOMIC DNA]</scope>
    <source>
        <strain evidence="7 8">Run_B_J11</strain>
    </source>
</reference>
<keyword evidence="3 7" id="KW-0808">Transferase</keyword>
<dbReference type="GO" id="GO:0032259">
    <property type="term" value="P:methylation"/>
    <property type="evidence" value="ECO:0007669"/>
    <property type="project" value="UniProtKB-KW"/>
</dbReference>
<keyword evidence="2 7" id="KW-0489">Methyltransferase</keyword>
<dbReference type="EMBL" id="CBTK010000129">
    <property type="protein sequence ID" value="CDH45191.1"/>
    <property type="molecule type" value="Genomic_DNA"/>
</dbReference>
<dbReference type="InterPro" id="IPR029063">
    <property type="entry name" value="SAM-dependent_MTases_sf"/>
</dbReference>
<evidence type="ECO:0000256" key="5">
    <source>
        <dbReference type="ARBA" id="ARBA00023098"/>
    </source>
</evidence>
<dbReference type="AlphaFoldDB" id="A0A7U7J4B9"/>
<dbReference type="CDD" id="cd02440">
    <property type="entry name" value="AdoMet_MTases"/>
    <property type="match status" value="1"/>
</dbReference>
<dbReference type="SUPFAM" id="SSF53335">
    <property type="entry name" value="S-adenosyl-L-methionine-dependent methyltransferases"/>
    <property type="match status" value="1"/>
</dbReference>
<dbReference type="PANTHER" id="PTHR43667:SF1">
    <property type="entry name" value="CYCLOPROPANE-FATTY-ACYL-PHOSPHOLIPID SYNTHASE"/>
    <property type="match status" value="1"/>
</dbReference>
<proteinExistence type="inferred from homology"/>
<keyword evidence="5" id="KW-0443">Lipid metabolism</keyword>
<dbReference type="InterPro" id="IPR057206">
    <property type="entry name" value="DUF7884"/>
</dbReference>
<dbReference type="RefSeq" id="WP_051497674.1">
    <property type="nucleotide sequence ID" value="NZ_CBTK010000129.1"/>
</dbReference>
<dbReference type="Pfam" id="PF25371">
    <property type="entry name" value="DUF7884"/>
    <property type="match status" value="1"/>
</dbReference>
<evidence type="ECO:0000256" key="2">
    <source>
        <dbReference type="ARBA" id="ARBA00022603"/>
    </source>
</evidence>
<gene>
    <name evidence="7" type="ORF">BN874_2140015</name>
</gene>
<keyword evidence="8" id="KW-1185">Reference proteome</keyword>
<dbReference type="Pfam" id="PF02353">
    <property type="entry name" value="CMAS"/>
    <property type="match status" value="1"/>
</dbReference>
<comment type="caution">
    <text evidence="7">The sequence shown here is derived from an EMBL/GenBank/DDBJ whole genome shotgun (WGS) entry which is preliminary data.</text>
</comment>
<dbReference type="PANTHER" id="PTHR43667">
    <property type="entry name" value="CYCLOPROPANE-FATTY-ACYL-PHOSPHOLIPID SYNTHASE"/>
    <property type="match status" value="1"/>
</dbReference>
<protein>
    <submittedName>
        <fullName evidence="7">Cyclopropane-fatty-acyl-phospholipid synthase</fullName>
        <ecNumber evidence="7">2.1.1.79</ecNumber>
    </submittedName>
</protein>
<keyword evidence="4" id="KW-0949">S-adenosyl-L-methionine</keyword>
<organism evidence="7 8">
    <name type="scientific">Candidatus Contendobacter odensis Run_B_J11</name>
    <dbReference type="NCBI Taxonomy" id="1400861"/>
    <lineage>
        <taxon>Bacteria</taxon>
        <taxon>Pseudomonadati</taxon>
        <taxon>Pseudomonadota</taxon>
        <taxon>Gammaproteobacteria</taxon>
        <taxon>Candidatus Competibacteraceae</taxon>
        <taxon>Candidatus Contendibacter</taxon>
    </lineage>
</organism>
<dbReference type="EC" id="2.1.1.79" evidence="7"/>
<dbReference type="GO" id="GO:0008825">
    <property type="term" value="F:cyclopropane-fatty-acyl-phospholipid synthase activity"/>
    <property type="evidence" value="ECO:0007669"/>
    <property type="project" value="UniProtKB-EC"/>
</dbReference>
<evidence type="ECO:0000256" key="4">
    <source>
        <dbReference type="ARBA" id="ARBA00022691"/>
    </source>
</evidence>